<dbReference type="SUPFAM" id="SSF46955">
    <property type="entry name" value="Putative DNA-binding domain"/>
    <property type="match status" value="1"/>
</dbReference>
<dbReference type="EMBL" id="NCBC01000233">
    <property type="protein sequence ID" value="OYV80876.1"/>
    <property type="molecule type" value="Genomic_DNA"/>
</dbReference>
<dbReference type="InterPro" id="IPR015358">
    <property type="entry name" value="Tscrpt_reg_MerR_DNA-bd"/>
</dbReference>
<proteinExistence type="predicted"/>
<feature type="non-terminal residue" evidence="2">
    <location>
        <position position="1"/>
    </location>
</feature>
<organism evidence="2 3">
    <name type="scientific">Acidithiobacillus ferrivorans</name>
    <dbReference type="NCBI Taxonomy" id="160808"/>
    <lineage>
        <taxon>Bacteria</taxon>
        <taxon>Pseudomonadati</taxon>
        <taxon>Pseudomonadota</taxon>
        <taxon>Acidithiobacillia</taxon>
        <taxon>Acidithiobacillales</taxon>
        <taxon>Acidithiobacillaceae</taxon>
        <taxon>Acidithiobacillus</taxon>
    </lineage>
</organism>
<gene>
    <name evidence="2" type="ORF">B7Z70_07385</name>
</gene>
<comment type="caution">
    <text evidence="2">The sequence shown here is derived from an EMBL/GenBank/DDBJ whole genome shotgun (WGS) entry which is preliminary data.</text>
</comment>
<evidence type="ECO:0000313" key="2">
    <source>
        <dbReference type="EMBL" id="OYV80876.1"/>
    </source>
</evidence>
<dbReference type="Pfam" id="PF09278">
    <property type="entry name" value="MerR-DNA-bind"/>
    <property type="match status" value="1"/>
</dbReference>
<accession>A0A257T8V8</accession>
<dbReference type="InterPro" id="IPR009061">
    <property type="entry name" value="DNA-bd_dom_put_sf"/>
</dbReference>
<sequence>SELLRLADGTHCAEASQMAEHKLQDVRQKLEDLTHMEAALDHLVSACRDPDKRVACPLIVALESGGA</sequence>
<reference evidence="2 3" key="1">
    <citation type="submission" date="2017-03" db="EMBL/GenBank/DDBJ databases">
        <title>Lifting the veil on microbial sulfur biogeochemistry in mining wastewaters.</title>
        <authorList>
            <person name="Kantor R.S."/>
            <person name="Colenbrander Nelson T."/>
            <person name="Marshall S."/>
            <person name="Bennett D."/>
            <person name="Apte S."/>
            <person name="Camacho D."/>
            <person name="Thomas B.C."/>
            <person name="Warren L.A."/>
            <person name="Banfield J.F."/>
        </authorList>
    </citation>
    <scope>NUCLEOTIDE SEQUENCE [LARGE SCALE GENOMIC DNA]</scope>
    <source>
        <strain evidence="2">21-59-9</strain>
    </source>
</reference>
<dbReference type="AlphaFoldDB" id="A0A257T8V8"/>
<dbReference type="Gene3D" id="1.10.1660.10">
    <property type="match status" value="1"/>
</dbReference>
<evidence type="ECO:0000259" key="1">
    <source>
        <dbReference type="Pfam" id="PF09278"/>
    </source>
</evidence>
<evidence type="ECO:0000313" key="3">
    <source>
        <dbReference type="Proteomes" id="UP000216779"/>
    </source>
</evidence>
<dbReference type="Proteomes" id="UP000216779">
    <property type="component" value="Unassembled WGS sequence"/>
</dbReference>
<protein>
    <submittedName>
        <fullName evidence="2">MerR family transcriptional regulator</fullName>
    </submittedName>
</protein>
<feature type="domain" description="Transcription regulator MerR DNA binding" evidence="1">
    <location>
        <begin position="2"/>
        <end position="43"/>
    </location>
</feature>
<name>A0A257T8V8_9PROT</name>